<accession>A0AAD5TRS5</accession>
<dbReference type="EMBL" id="JADGJQ010000001">
    <property type="protein sequence ID" value="KAJ3185520.1"/>
    <property type="molecule type" value="Genomic_DNA"/>
</dbReference>
<dbReference type="Proteomes" id="UP001212152">
    <property type="component" value="Unassembled WGS sequence"/>
</dbReference>
<gene>
    <name evidence="2" type="ORF">HDU87_000143</name>
</gene>
<proteinExistence type="predicted"/>
<comment type="caution">
    <text evidence="2">The sequence shown here is derived from an EMBL/GenBank/DDBJ whole genome shotgun (WGS) entry which is preliminary data.</text>
</comment>
<evidence type="ECO:0000256" key="1">
    <source>
        <dbReference type="SAM" id="MobiDB-lite"/>
    </source>
</evidence>
<dbReference type="AlphaFoldDB" id="A0AAD5TRS5"/>
<keyword evidence="3" id="KW-1185">Reference proteome</keyword>
<reference evidence="2" key="1">
    <citation type="submission" date="2020-05" db="EMBL/GenBank/DDBJ databases">
        <title>Phylogenomic resolution of chytrid fungi.</title>
        <authorList>
            <person name="Stajich J.E."/>
            <person name="Amses K."/>
            <person name="Simmons R."/>
            <person name="Seto K."/>
            <person name="Myers J."/>
            <person name="Bonds A."/>
            <person name="Quandt C.A."/>
            <person name="Barry K."/>
            <person name="Liu P."/>
            <person name="Grigoriev I."/>
            <person name="Longcore J.E."/>
            <person name="James T.Y."/>
        </authorList>
    </citation>
    <scope>NUCLEOTIDE SEQUENCE</scope>
    <source>
        <strain evidence="2">JEL0379</strain>
    </source>
</reference>
<evidence type="ECO:0000313" key="3">
    <source>
        <dbReference type="Proteomes" id="UP001212152"/>
    </source>
</evidence>
<evidence type="ECO:0000313" key="2">
    <source>
        <dbReference type="EMBL" id="KAJ3185520.1"/>
    </source>
</evidence>
<feature type="region of interest" description="Disordered" evidence="1">
    <location>
        <begin position="67"/>
        <end position="91"/>
    </location>
</feature>
<protein>
    <submittedName>
        <fullName evidence="2">Uncharacterized protein</fullName>
    </submittedName>
</protein>
<name>A0AAD5TRS5_9FUNG</name>
<organism evidence="2 3">
    <name type="scientific">Geranomyces variabilis</name>
    <dbReference type="NCBI Taxonomy" id="109894"/>
    <lineage>
        <taxon>Eukaryota</taxon>
        <taxon>Fungi</taxon>
        <taxon>Fungi incertae sedis</taxon>
        <taxon>Chytridiomycota</taxon>
        <taxon>Chytridiomycota incertae sedis</taxon>
        <taxon>Chytridiomycetes</taxon>
        <taxon>Spizellomycetales</taxon>
        <taxon>Powellomycetaceae</taxon>
        <taxon>Geranomyces</taxon>
    </lineage>
</organism>
<sequence>MPETTRYVLRSSSSLELPNSKAALMPDVSNIFTADELSGSTLHRDSKGSNASVSRMFADEELYQYPPAMKDSTLSRKPQSPLSEPPLPKLSVGLPRLTANISSSDALPVEPKGLLPSGLRHFAAAVKCGHFLRPESEEPVDLEGPIFERWETTPKMPFLRRGSSAATK</sequence>